<keyword evidence="8 9" id="KW-0137">Centromere</keyword>
<evidence type="ECO:0000256" key="1">
    <source>
        <dbReference type="ARBA" id="ARBA00004629"/>
    </source>
</evidence>
<evidence type="ECO:0000313" key="11">
    <source>
        <dbReference type="EMBL" id="CDF90288.1"/>
    </source>
</evidence>
<dbReference type="PANTHER" id="PTHR15459">
    <property type="entry name" value="POLYAMINE-MODULATED FACTOR 1"/>
    <property type="match status" value="1"/>
</dbReference>
<dbReference type="GO" id="GO:0000444">
    <property type="term" value="C:MIS12/MIND type complex"/>
    <property type="evidence" value="ECO:0007669"/>
    <property type="project" value="UniProtKB-UniRule"/>
</dbReference>
<evidence type="ECO:0000313" key="12">
    <source>
        <dbReference type="Proteomes" id="UP000019375"/>
    </source>
</evidence>
<dbReference type="OrthoDB" id="18453at2759"/>
<dbReference type="Pfam" id="PF03980">
    <property type="entry name" value="Nnf1"/>
    <property type="match status" value="1"/>
</dbReference>
<dbReference type="Proteomes" id="UP000019375">
    <property type="component" value="Unassembled WGS sequence"/>
</dbReference>
<feature type="coiled-coil region" evidence="10">
    <location>
        <begin position="75"/>
        <end position="102"/>
    </location>
</feature>
<accession>A0A8J2X9B8</accession>
<dbReference type="GO" id="GO:0051301">
    <property type="term" value="P:cell division"/>
    <property type="evidence" value="ECO:0007669"/>
    <property type="project" value="UniProtKB-UniRule"/>
</dbReference>
<name>A0A8J2X9B8_ZYGB2</name>
<evidence type="ECO:0000256" key="6">
    <source>
        <dbReference type="ARBA" id="ARBA00023242"/>
    </source>
</evidence>
<dbReference type="PANTHER" id="PTHR15459:SF3">
    <property type="entry name" value="POLYAMINE-MODULATED FACTOR 1"/>
    <property type="match status" value="1"/>
</dbReference>
<evidence type="ECO:0000256" key="5">
    <source>
        <dbReference type="ARBA" id="ARBA00022838"/>
    </source>
</evidence>
<evidence type="ECO:0000256" key="9">
    <source>
        <dbReference type="PIRNR" id="PIRNR027153"/>
    </source>
</evidence>
<comment type="subcellular location">
    <subcellularLocation>
        <location evidence="1 9">Chromosome</location>
        <location evidence="1 9">Centromere</location>
        <location evidence="1 9">Kinetochore</location>
    </subcellularLocation>
    <subcellularLocation>
        <location evidence="9">Nucleus</location>
    </subcellularLocation>
    <text evidence="9">Associated with the kinetochore.</text>
</comment>
<organism evidence="11 12">
    <name type="scientific">Zygosaccharomyces bailii (strain CLIB 213 / ATCC 58445 / CBS 680 / BCRC 21525 / NBRC 1098 / NCYC 1416 / NRRL Y-2227)</name>
    <dbReference type="NCBI Taxonomy" id="1333698"/>
    <lineage>
        <taxon>Eukaryota</taxon>
        <taxon>Fungi</taxon>
        <taxon>Dikarya</taxon>
        <taxon>Ascomycota</taxon>
        <taxon>Saccharomycotina</taxon>
        <taxon>Saccharomycetes</taxon>
        <taxon>Saccharomycetales</taxon>
        <taxon>Saccharomycetaceae</taxon>
        <taxon>Zygosaccharomyces</taxon>
    </lineage>
</organism>
<proteinExistence type="predicted"/>
<keyword evidence="10" id="KW-0175">Coiled coil</keyword>
<keyword evidence="4 9" id="KW-0498">Mitosis</keyword>
<protein>
    <recommendedName>
        <fullName evidence="9">Kinetochore-associated protein</fullName>
    </recommendedName>
</protein>
<dbReference type="InterPro" id="IPR007128">
    <property type="entry name" value="PMF1/Nnf1"/>
</dbReference>
<dbReference type="PIRSF" id="PIRSF027153">
    <property type="entry name" value="Nnf1p"/>
    <property type="match status" value="1"/>
</dbReference>
<dbReference type="GO" id="GO:0007059">
    <property type="term" value="P:chromosome segregation"/>
    <property type="evidence" value="ECO:0007669"/>
    <property type="project" value="UniProtKB-UniRule"/>
</dbReference>
<dbReference type="InterPro" id="IPR016851">
    <property type="entry name" value="Nnf1"/>
</dbReference>
<reference evidence="12" key="1">
    <citation type="journal article" date="2013" name="Genome Announc.">
        <title>Genome sequence of the food spoilage yeast Zygosaccharomyces bailii CLIB 213(T).</title>
        <authorList>
            <person name="Galeote V."/>
            <person name="Bigey F."/>
            <person name="Devillers H."/>
            <person name="Neuveglise C."/>
            <person name="Dequin S."/>
        </authorList>
    </citation>
    <scope>NUCLEOTIDE SEQUENCE [LARGE SCALE GENOMIC DNA]</scope>
    <source>
        <strain evidence="12">CLIB 213 / ATCC 58445 / CBS 680 / CCRC 21525 / NBRC 1098 / NCYC 1416 / NRRL Y-2227</strain>
    </source>
</reference>
<evidence type="ECO:0000256" key="7">
    <source>
        <dbReference type="ARBA" id="ARBA00023306"/>
    </source>
</evidence>
<sequence>MAREEKIRYLRLKQVFDKALNQSISTLKNWEKVSACFPEYASNRENAANLSNCQSQVIEFWTEICKREFEDILKERNVKEKLDELDELISEARERLRNLPRDDHGNGGVPSIDELSSAQLIDCNLYTQRINAAKELDKRLDKLNKINQHLEDKLEQLDCSIESEKKELSCLYDRFIGKSVDTMPDETLAQGLNDMLQELSESQSS</sequence>
<evidence type="ECO:0000256" key="10">
    <source>
        <dbReference type="SAM" id="Coils"/>
    </source>
</evidence>
<keyword evidence="7 9" id="KW-0131">Cell cycle</keyword>
<keyword evidence="12" id="KW-1185">Reference proteome</keyword>
<dbReference type="AlphaFoldDB" id="A0A8J2X9B8"/>
<dbReference type="GO" id="GO:0005634">
    <property type="term" value="C:nucleus"/>
    <property type="evidence" value="ECO:0007669"/>
    <property type="project" value="UniProtKB-SubCell"/>
</dbReference>
<keyword evidence="2 9" id="KW-0158">Chromosome</keyword>
<keyword evidence="3 9" id="KW-0132">Cell division</keyword>
<gene>
    <name evidence="11" type="ORF">BN860_05094g</name>
</gene>
<evidence type="ECO:0000256" key="2">
    <source>
        <dbReference type="ARBA" id="ARBA00022454"/>
    </source>
</evidence>
<evidence type="ECO:0000256" key="4">
    <source>
        <dbReference type="ARBA" id="ARBA00022776"/>
    </source>
</evidence>
<keyword evidence="5 9" id="KW-0995">Kinetochore</keyword>
<keyword evidence="6 9" id="KW-0539">Nucleus</keyword>
<evidence type="ECO:0000256" key="8">
    <source>
        <dbReference type="ARBA" id="ARBA00023328"/>
    </source>
</evidence>
<evidence type="ECO:0000256" key="3">
    <source>
        <dbReference type="ARBA" id="ARBA00022618"/>
    </source>
</evidence>
<feature type="coiled-coil region" evidence="10">
    <location>
        <begin position="133"/>
        <end position="167"/>
    </location>
</feature>
<dbReference type="EMBL" id="HG316459">
    <property type="protein sequence ID" value="CDF90288.1"/>
    <property type="molecule type" value="Genomic_DNA"/>
</dbReference>